<reference evidence="13 14" key="1">
    <citation type="submission" date="2018-11" db="EMBL/GenBank/DDBJ databases">
        <authorList>
            <consortium name="Pathogen Informatics"/>
        </authorList>
    </citation>
    <scope>NUCLEOTIDE SEQUENCE [LARGE SCALE GENOMIC DNA]</scope>
</reference>
<keyword evidence="5 12" id="KW-0812">Transmembrane</keyword>
<dbReference type="AlphaFoldDB" id="A0A3P6RU65"/>
<dbReference type="GO" id="GO:0015018">
    <property type="term" value="F:galactosylgalactosylxylosylprotein 3-beta-glucuronosyltransferase activity"/>
    <property type="evidence" value="ECO:0007669"/>
    <property type="project" value="UniProtKB-UniRule"/>
</dbReference>
<dbReference type="Pfam" id="PF03360">
    <property type="entry name" value="Glyco_transf_43"/>
    <property type="match status" value="1"/>
</dbReference>
<protein>
    <recommendedName>
        <fullName evidence="3 12">Galactosylgalactosylxylosylprotein 3-beta-glucuronosyltransferase</fullName>
        <ecNumber evidence="3 12">2.4.1.135</ecNumber>
    </recommendedName>
</protein>
<comment type="catalytic activity">
    <reaction evidence="10 12">
        <text>3-O-(beta-D-galactosyl-(1-&gt;3)-beta-D-galactosyl-(1-&gt;4)-beta-D-xylosyl)-L-seryl-[protein] + UDP-alpha-D-glucuronate = 3-O-(beta-D-GlcA-(1-&gt;3)-beta-D-Gal-(1-&gt;3)-beta-D-Gal-(1-&gt;4)-beta-D-Xyl)-L-seryl-[protein] + UDP + H(+)</text>
        <dbReference type="Rhea" id="RHEA:24168"/>
        <dbReference type="Rhea" id="RHEA-COMP:12571"/>
        <dbReference type="Rhea" id="RHEA-COMP:12573"/>
        <dbReference type="ChEBI" id="CHEBI:15378"/>
        <dbReference type="ChEBI" id="CHEBI:58052"/>
        <dbReference type="ChEBI" id="CHEBI:58223"/>
        <dbReference type="ChEBI" id="CHEBI:132090"/>
        <dbReference type="ChEBI" id="CHEBI:132093"/>
        <dbReference type="EC" id="2.4.1.135"/>
    </reaction>
</comment>
<keyword evidence="6 12" id="KW-0735">Signal-anchor</keyword>
<evidence type="ECO:0000256" key="11">
    <source>
        <dbReference type="PIRSR" id="PIRSR605027-3"/>
    </source>
</evidence>
<evidence type="ECO:0000256" key="1">
    <source>
        <dbReference type="ARBA" id="ARBA00004606"/>
    </source>
</evidence>
<sequence length="86" mass="10042">MHIQSWLDCGADSSAYLSTAFAGSVLFDIFLIYGNQLAYSRQGWTQRNLALQYIRENYSPETDAVLYFADDDYSYDVRLFDQYIRN</sequence>
<evidence type="ECO:0000256" key="8">
    <source>
        <dbReference type="ARBA" id="ARBA00023136"/>
    </source>
</evidence>
<comment type="similarity">
    <text evidence="2 12">Belongs to the glycosyltransferase 43 family.</text>
</comment>
<evidence type="ECO:0000313" key="14">
    <source>
        <dbReference type="Proteomes" id="UP000271889"/>
    </source>
</evidence>
<evidence type="ECO:0000256" key="9">
    <source>
        <dbReference type="ARBA" id="ARBA00023180"/>
    </source>
</evidence>
<feature type="transmembrane region" description="Helical" evidence="12">
    <location>
        <begin position="15"/>
        <end position="33"/>
    </location>
</feature>
<keyword evidence="11 12" id="KW-0479">Metal-binding</keyword>
<accession>A0A3P6RU65</accession>
<proteinExistence type="inferred from homology"/>
<dbReference type="Gene3D" id="3.90.550.10">
    <property type="entry name" value="Spore Coat Polysaccharide Biosynthesis Protein SpsA, Chain A"/>
    <property type="match status" value="1"/>
</dbReference>
<evidence type="ECO:0000256" key="3">
    <source>
        <dbReference type="ARBA" id="ARBA00012641"/>
    </source>
</evidence>
<dbReference type="Proteomes" id="UP000271889">
    <property type="component" value="Unassembled WGS sequence"/>
</dbReference>
<feature type="binding site" evidence="11">
    <location>
        <position position="72"/>
    </location>
    <ligand>
        <name>Mn(2+)</name>
        <dbReference type="ChEBI" id="CHEBI:29035"/>
    </ligand>
</feature>
<keyword evidence="8 12" id="KW-0472">Membrane</keyword>
<dbReference type="EMBL" id="UYRV01018844">
    <property type="protein sequence ID" value="VDK65206.1"/>
    <property type="molecule type" value="Genomic_DNA"/>
</dbReference>
<keyword evidence="4 12" id="KW-0808">Transferase</keyword>
<evidence type="ECO:0000256" key="7">
    <source>
        <dbReference type="ARBA" id="ARBA00022989"/>
    </source>
</evidence>
<dbReference type="OrthoDB" id="675023at2759"/>
<gene>
    <name evidence="13" type="ORF">CGOC_LOCUS5992</name>
</gene>
<dbReference type="SUPFAM" id="SSF53448">
    <property type="entry name" value="Nucleotide-diphospho-sugar transferases"/>
    <property type="match status" value="1"/>
</dbReference>
<evidence type="ECO:0000313" key="13">
    <source>
        <dbReference type="EMBL" id="VDK65206.1"/>
    </source>
</evidence>
<evidence type="ECO:0000256" key="12">
    <source>
        <dbReference type="RuleBase" id="RU363127"/>
    </source>
</evidence>
<dbReference type="GO" id="GO:0000139">
    <property type="term" value="C:Golgi membrane"/>
    <property type="evidence" value="ECO:0007669"/>
    <property type="project" value="UniProtKB-SubCell"/>
</dbReference>
<evidence type="ECO:0000256" key="6">
    <source>
        <dbReference type="ARBA" id="ARBA00022968"/>
    </source>
</evidence>
<keyword evidence="7 12" id="KW-1133">Transmembrane helix</keyword>
<name>A0A3P6RU65_CYLGO</name>
<dbReference type="InterPro" id="IPR005027">
    <property type="entry name" value="Glyco_trans_43"/>
</dbReference>
<dbReference type="InterPro" id="IPR029044">
    <property type="entry name" value="Nucleotide-diphossugar_trans"/>
</dbReference>
<evidence type="ECO:0000256" key="10">
    <source>
        <dbReference type="ARBA" id="ARBA00047979"/>
    </source>
</evidence>
<dbReference type="UniPathway" id="UPA00378"/>
<organism evidence="13 14">
    <name type="scientific">Cylicostephanus goldi</name>
    <name type="common">Nematode worm</name>
    <dbReference type="NCBI Taxonomy" id="71465"/>
    <lineage>
        <taxon>Eukaryota</taxon>
        <taxon>Metazoa</taxon>
        <taxon>Ecdysozoa</taxon>
        <taxon>Nematoda</taxon>
        <taxon>Chromadorea</taxon>
        <taxon>Rhabditida</taxon>
        <taxon>Rhabditina</taxon>
        <taxon>Rhabditomorpha</taxon>
        <taxon>Strongyloidea</taxon>
        <taxon>Strongylidae</taxon>
        <taxon>Cylicostephanus</taxon>
    </lineage>
</organism>
<evidence type="ECO:0000256" key="4">
    <source>
        <dbReference type="ARBA" id="ARBA00022679"/>
    </source>
</evidence>
<dbReference type="EC" id="2.4.1.135" evidence="3 12"/>
<evidence type="ECO:0000256" key="5">
    <source>
        <dbReference type="ARBA" id="ARBA00022692"/>
    </source>
</evidence>
<keyword evidence="12" id="KW-0333">Golgi apparatus</keyword>
<keyword evidence="9" id="KW-0325">Glycoprotein</keyword>
<keyword evidence="14" id="KW-1185">Reference proteome</keyword>
<keyword evidence="11 12" id="KW-0464">Manganese</keyword>
<evidence type="ECO:0000256" key="2">
    <source>
        <dbReference type="ARBA" id="ARBA00007706"/>
    </source>
</evidence>
<comment type="cofactor">
    <cofactor evidence="11 12">
        <name>Mn(2+)</name>
        <dbReference type="ChEBI" id="CHEBI:29035"/>
    </cofactor>
</comment>
<comment type="pathway">
    <text evidence="12">Protein modification; protein glycosylation.</text>
</comment>
<dbReference type="GO" id="GO:0046872">
    <property type="term" value="F:metal ion binding"/>
    <property type="evidence" value="ECO:0007669"/>
    <property type="project" value="UniProtKB-KW"/>
</dbReference>
<comment type="subcellular location">
    <subcellularLocation>
        <location evidence="12">Golgi apparatus membrane</location>
        <topology evidence="12">Single-pass type II membrane protein</topology>
    </subcellularLocation>
    <subcellularLocation>
        <location evidence="1">Membrane</location>
        <topology evidence="1">Single-pass type II membrane protein</topology>
    </subcellularLocation>
</comment>
<feature type="non-terminal residue" evidence="13">
    <location>
        <position position="86"/>
    </location>
</feature>